<protein>
    <recommendedName>
        <fullName evidence="6">G-protein coupled receptors family 2 profile 2 domain-containing protein</fullName>
    </recommendedName>
</protein>
<evidence type="ECO:0000256" key="2">
    <source>
        <dbReference type="ARBA" id="ARBA00022692"/>
    </source>
</evidence>
<feature type="transmembrane region" description="Helical" evidence="5">
    <location>
        <begin position="277"/>
        <end position="302"/>
    </location>
</feature>
<evidence type="ECO:0000256" key="3">
    <source>
        <dbReference type="ARBA" id="ARBA00022989"/>
    </source>
</evidence>
<dbReference type="InterPro" id="IPR017981">
    <property type="entry name" value="GPCR_2-like_7TM"/>
</dbReference>
<dbReference type="KEGG" id="obi:106883280"/>
<dbReference type="PANTHER" id="PTHR45902:SF5">
    <property type="entry name" value="G-PROTEIN COUPLED RECEPTORS FAMILY 2 PROFILE 2 DOMAIN-CONTAINING PROTEIN"/>
    <property type="match status" value="1"/>
</dbReference>
<dbReference type="EMBL" id="KQ431376">
    <property type="protein sequence ID" value="KOF63208.1"/>
    <property type="molecule type" value="Genomic_DNA"/>
</dbReference>
<feature type="transmembrane region" description="Helical" evidence="5">
    <location>
        <begin position="323"/>
        <end position="346"/>
    </location>
</feature>
<dbReference type="GO" id="GO:0004930">
    <property type="term" value="F:G protein-coupled receptor activity"/>
    <property type="evidence" value="ECO:0007669"/>
    <property type="project" value="InterPro"/>
</dbReference>
<feature type="domain" description="G-protein coupled receptors family 2 profile 2" evidence="6">
    <location>
        <begin position="122"/>
        <end position="375"/>
    </location>
</feature>
<keyword evidence="3 5" id="KW-1133">Transmembrane helix</keyword>
<dbReference type="PRINTS" id="PR00249">
    <property type="entry name" value="GPCRSECRETIN"/>
</dbReference>
<dbReference type="GO" id="GO:0016020">
    <property type="term" value="C:membrane"/>
    <property type="evidence" value="ECO:0007669"/>
    <property type="project" value="UniProtKB-SubCell"/>
</dbReference>
<keyword evidence="2 5" id="KW-0812">Transmembrane</keyword>
<organism evidence="7">
    <name type="scientific">Octopus bimaculoides</name>
    <name type="common">California two-spotted octopus</name>
    <dbReference type="NCBI Taxonomy" id="37653"/>
    <lineage>
        <taxon>Eukaryota</taxon>
        <taxon>Metazoa</taxon>
        <taxon>Spiralia</taxon>
        <taxon>Lophotrochozoa</taxon>
        <taxon>Mollusca</taxon>
        <taxon>Cephalopoda</taxon>
        <taxon>Coleoidea</taxon>
        <taxon>Octopodiformes</taxon>
        <taxon>Octopoda</taxon>
        <taxon>Incirrata</taxon>
        <taxon>Octopodidae</taxon>
        <taxon>Octopus</taxon>
    </lineage>
</organism>
<dbReference type="CDD" id="cd15039">
    <property type="entry name" value="7tmB3_Methuselah-like"/>
    <property type="match status" value="1"/>
</dbReference>
<dbReference type="GO" id="GO:0007166">
    <property type="term" value="P:cell surface receptor signaling pathway"/>
    <property type="evidence" value="ECO:0007669"/>
    <property type="project" value="InterPro"/>
</dbReference>
<dbReference type="InterPro" id="IPR000832">
    <property type="entry name" value="GPCR_2_secretin-like"/>
</dbReference>
<dbReference type="InterPro" id="IPR053231">
    <property type="entry name" value="GPCR_LN-TM7"/>
</dbReference>
<dbReference type="PROSITE" id="PS50261">
    <property type="entry name" value="G_PROTEIN_RECEP_F2_4"/>
    <property type="match status" value="1"/>
</dbReference>
<gene>
    <name evidence="7" type="ORF">OCBIM_22019923mg</name>
</gene>
<comment type="subcellular location">
    <subcellularLocation>
        <location evidence="1">Membrane</location>
        <topology evidence="1">Multi-pass membrane protein</topology>
    </subcellularLocation>
</comment>
<evidence type="ECO:0000256" key="1">
    <source>
        <dbReference type="ARBA" id="ARBA00004141"/>
    </source>
</evidence>
<name>A0A0L8FHQ6_OCTBM</name>
<dbReference type="Gene3D" id="1.20.1070.10">
    <property type="entry name" value="Rhodopsin 7-helix transmembrane proteins"/>
    <property type="match status" value="1"/>
</dbReference>
<feature type="transmembrane region" description="Helical" evidence="5">
    <location>
        <begin position="190"/>
        <end position="213"/>
    </location>
</feature>
<dbReference type="PANTHER" id="PTHR45902">
    <property type="entry name" value="LATROPHILIN RECEPTOR-LIKE PROTEIN A"/>
    <property type="match status" value="1"/>
</dbReference>
<feature type="transmembrane region" description="Helical" evidence="5">
    <location>
        <begin position="124"/>
        <end position="147"/>
    </location>
</feature>
<dbReference type="OrthoDB" id="6134459at2759"/>
<keyword evidence="4 5" id="KW-0472">Membrane</keyword>
<sequence length="415" mass="48047">MINNVSCFENNFYFLHHLVDFRGLNVGTPQKCGANEVFDLYTEACRETQTILKINCTLLKLQENEYVDLNDSIYLKHLDKSINKSQFYMQQDGSFICLKHYFSFGNESGINLKMASKITESEKYLSITGFVFSIPTLFIAFSVYCYFSTLRNLPGKMAMNLMASLFLANLVFLLANIIKELPGHFLCRTFAIIAHYTYLVSFCWMNIMAFDSWQTFSRKQILSITDRSNRSFKFYMVYAWLSPVTIVAGAGVTQYLQSDSVFSPAYGDSLCWFNKRLALLIFFGLPLIIILIMNTIFFTFTFRAIYLANKFTKRCLSKSDKNTFIVFFKLYFILGINWLVSILYTFTQIELLRYISVLFTSFQGFFVGCSYLFSRKVYRQFQNKVSFFTTINSSESSCKHTAISYLGAIKSSKSF</sequence>
<evidence type="ECO:0000313" key="7">
    <source>
        <dbReference type="EMBL" id="KOF63208.1"/>
    </source>
</evidence>
<evidence type="ECO:0000256" key="5">
    <source>
        <dbReference type="SAM" id="Phobius"/>
    </source>
</evidence>
<dbReference type="Pfam" id="PF00002">
    <property type="entry name" value="7tm_2"/>
    <property type="match status" value="1"/>
</dbReference>
<evidence type="ECO:0000259" key="6">
    <source>
        <dbReference type="PROSITE" id="PS50261"/>
    </source>
</evidence>
<reference evidence="7" key="1">
    <citation type="submission" date="2015-07" db="EMBL/GenBank/DDBJ databases">
        <title>MeaNS - Measles Nucleotide Surveillance Program.</title>
        <authorList>
            <person name="Tran T."/>
            <person name="Druce J."/>
        </authorList>
    </citation>
    <scope>NUCLEOTIDE SEQUENCE</scope>
    <source>
        <strain evidence="7">UCB-OBI-ISO-001</strain>
        <tissue evidence="7">Gonad</tissue>
    </source>
</reference>
<feature type="transmembrane region" description="Helical" evidence="5">
    <location>
        <begin position="234"/>
        <end position="257"/>
    </location>
</feature>
<feature type="transmembrane region" description="Helical" evidence="5">
    <location>
        <begin position="159"/>
        <end position="178"/>
    </location>
</feature>
<dbReference type="AlphaFoldDB" id="A0A0L8FHQ6"/>
<evidence type="ECO:0000256" key="4">
    <source>
        <dbReference type="ARBA" id="ARBA00023136"/>
    </source>
</evidence>
<accession>A0A0L8FHQ6</accession>
<feature type="transmembrane region" description="Helical" evidence="5">
    <location>
        <begin position="352"/>
        <end position="374"/>
    </location>
</feature>
<proteinExistence type="predicted"/>